<keyword evidence="7" id="KW-0418">Kinase</keyword>
<accession>U1JAP2</accession>
<dbReference type="Gene3D" id="3.30.565.10">
    <property type="entry name" value="Histidine kinase-like ATPase, C-terminal domain"/>
    <property type="match status" value="1"/>
</dbReference>
<dbReference type="Pfam" id="PF00512">
    <property type="entry name" value="HisKA"/>
    <property type="match status" value="1"/>
</dbReference>
<feature type="domain" description="Response regulatory" evidence="6">
    <location>
        <begin position="50"/>
        <end position="174"/>
    </location>
</feature>
<dbReference type="InterPro" id="IPR036097">
    <property type="entry name" value="HisK_dim/P_sf"/>
</dbReference>
<dbReference type="EMBL" id="AHBZ02000130">
    <property type="protein sequence ID" value="ERG18456.1"/>
    <property type="molecule type" value="Genomic_DNA"/>
</dbReference>
<dbReference type="InterPro" id="IPR011006">
    <property type="entry name" value="CheY-like_superfamily"/>
</dbReference>
<dbReference type="InterPro" id="IPR001789">
    <property type="entry name" value="Sig_transdc_resp-reg_receiver"/>
</dbReference>
<dbReference type="CDD" id="cd00075">
    <property type="entry name" value="HATPase"/>
    <property type="match status" value="1"/>
</dbReference>
<evidence type="ECO:0000259" key="5">
    <source>
        <dbReference type="PROSITE" id="PS50109"/>
    </source>
</evidence>
<name>U1JAP2_9GAMM</name>
<dbReference type="PANTHER" id="PTHR43065">
    <property type="entry name" value="SENSOR HISTIDINE KINASE"/>
    <property type="match status" value="1"/>
</dbReference>
<dbReference type="InterPro" id="IPR036890">
    <property type="entry name" value="HATPase_C_sf"/>
</dbReference>
<keyword evidence="3 4" id="KW-0597">Phosphoprotein</keyword>
<sequence>MKNSVIKPKLRGKTRWAFMNNQNEPLALFSSEPTPHKSHSANDNDLEPWLILIVDDDESVHQLSTLVLRSYQFEQRALKLLHAYSKVEALTILQDCPDIALVLLDVIMETNEAGLECAQEIRQNLCNETVRIVLRTGQPGSIPEHELMLKYDINDYKTKTELTKERLYTVITASLRSYEHLVKLANMAEKLASFNEELEECVAIRTNELEQRNTALLVAQQKIDAQQQVLVQQEKLASVGQLAAGIAHEINNPLSAISSNNEFISEHFDKLNSAWSQLRLVTQEHQELTKLVSEIEWQFDLLWIETESQDLVNETKQGLTRIANIVKDLNVFTNSSQQVTSGNYIEEVLNTVLGELNIELSASFRMHIECDDAFNAAPDLLSQALSCIVKNALESQCSINHRVEISAKRKERCLEIAIIDRGCGIPADSIHQIFDPFYTSKPIGSATGLGLTIANSIVKSHNGNIHVESKVDFGSTFTVIFPFWEN</sequence>
<reference evidence="7" key="1">
    <citation type="journal article" date="2012" name="J. Bacteriol.">
        <title>Genome sequences of type strains of seven species of the marine bacterium Pseudoalteromonas.</title>
        <authorList>
            <person name="Xie B.B."/>
            <person name="Shu Y.L."/>
            <person name="Qin Q.L."/>
            <person name="Rong J.C."/>
            <person name="Zhang X.Y."/>
            <person name="Chen X.L."/>
            <person name="Shi M."/>
            <person name="He H.L."/>
            <person name="Zhou B.C."/>
            <person name="Zhang Y.Z."/>
        </authorList>
    </citation>
    <scope>NUCLEOTIDE SEQUENCE [LARGE SCALE GENOMIC DNA]</scope>
    <source>
        <strain evidence="7">NCIMB 1889</strain>
    </source>
</reference>
<comment type="catalytic activity">
    <reaction evidence="1">
        <text>ATP + protein L-histidine = ADP + protein N-phospho-L-histidine.</text>
        <dbReference type="EC" id="2.7.13.3"/>
    </reaction>
</comment>
<dbReference type="InterPro" id="IPR004358">
    <property type="entry name" value="Sig_transdc_His_kin-like_C"/>
</dbReference>
<feature type="domain" description="Histidine kinase" evidence="5">
    <location>
        <begin position="245"/>
        <end position="485"/>
    </location>
</feature>
<gene>
    <name evidence="7" type="ORF">PCIT_11254</name>
</gene>
<dbReference type="CDD" id="cd00082">
    <property type="entry name" value="HisKA"/>
    <property type="match status" value="1"/>
</dbReference>
<dbReference type="PROSITE" id="PS50109">
    <property type="entry name" value="HIS_KIN"/>
    <property type="match status" value="1"/>
</dbReference>
<reference evidence="7" key="2">
    <citation type="submission" date="2013-04" db="EMBL/GenBank/DDBJ databases">
        <title>Genome sequence of Pseudoalteromonas citrea.</title>
        <authorList>
            <person name="Xie B.-B."/>
            <person name="Rong J.-C."/>
            <person name="Qin Q.-L."/>
            <person name="Shu Y.-L."/>
            <person name="Zhang Y.-Z."/>
        </authorList>
    </citation>
    <scope>NUCLEOTIDE SEQUENCE</scope>
    <source>
        <strain evidence="7">NCIMB 1889</strain>
    </source>
</reference>
<evidence type="ECO:0000256" key="2">
    <source>
        <dbReference type="ARBA" id="ARBA00012438"/>
    </source>
</evidence>
<dbReference type="InterPro" id="IPR003594">
    <property type="entry name" value="HATPase_dom"/>
</dbReference>
<dbReference type="SUPFAM" id="SSF52172">
    <property type="entry name" value="CheY-like"/>
    <property type="match status" value="1"/>
</dbReference>
<dbReference type="PROSITE" id="PS50110">
    <property type="entry name" value="RESPONSE_REGULATORY"/>
    <property type="match status" value="1"/>
</dbReference>
<evidence type="ECO:0000256" key="4">
    <source>
        <dbReference type="PROSITE-ProRule" id="PRU00169"/>
    </source>
</evidence>
<protein>
    <recommendedName>
        <fullName evidence="2">histidine kinase</fullName>
        <ecNumber evidence="2">2.7.13.3</ecNumber>
    </recommendedName>
</protein>
<evidence type="ECO:0000256" key="1">
    <source>
        <dbReference type="ARBA" id="ARBA00000085"/>
    </source>
</evidence>
<dbReference type="SMART" id="SM00388">
    <property type="entry name" value="HisKA"/>
    <property type="match status" value="1"/>
</dbReference>
<feature type="modified residue" description="4-aspartylphosphate" evidence="4">
    <location>
        <position position="105"/>
    </location>
</feature>
<evidence type="ECO:0000313" key="7">
    <source>
        <dbReference type="EMBL" id="ERG18456.1"/>
    </source>
</evidence>
<evidence type="ECO:0000256" key="3">
    <source>
        <dbReference type="ARBA" id="ARBA00022553"/>
    </source>
</evidence>
<dbReference type="Gene3D" id="3.40.50.2300">
    <property type="match status" value="1"/>
</dbReference>
<dbReference type="PRINTS" id="PR00344">
    <property type="entry name" value="BCTRLSENSOR"/>
</dbReference>
<dbReference type="Pfam" id="PF02518">
    <property type="entry name" value="HATPase_c"/>
    <property type="match status" value="1"/>
</dbReference>
<proteinExistence type="predicted"/>
<organism evidence="7">
    <name type="scientific">Pseudoalteromonas citrea DSM 8771</name>
    <dbReference type="NCBI Taxonomy" id="1117314"/>
    <lineage>
        <taxon>Bacteria</taxon>
        <taxon>Pseudomonadati</taxon>
        <taxon>Pseudomonadota</taxon>
        <taxon>Gammaproteobacteria</taxon>
        <taxon>Alteromonadales</taxon>
        <taxon>Pseudoalteromonadaceae</taxon>
        <taxon>Pseudoalteromonas</taxon>
    </lineage>
</organism>
<dbReference type="Gene3D" id="1.10.287.130">
    <property type="match status" value="1"/>
</dbReference>
<evidence type="ECO:0000259" key="6">
    <source>
        <dbReference type="PROSITE" id="PS50110"/>
    </source>
</evidence>
<dbReference type="AlphaFoldDB" id="U1JAP2"/>
<dbReference type="GO" id="GO:0000155">
    <property type="term" value="F:phosphorelay sensor kinase activity"/>
    <property type="evidence" value="ECO:0007669"/>
    <property type="project" value="InterPro"/>
</dbReference>
<dbReference type="SMART" id="SM00387">
    <property type="entry name" value="HATPase_c"/>
    <property type="match status" value="1"/>
</dbReference>
<dbReference type="EC" id="2.7.13.3" evidence="2"/>
<comment type="caution">
    <text evidence="7">The sequence shown here is derived from an EMBL/GenBank/DDBJ whole genome shotgun (WGS) entry which is preliminary data.</text>
</comment>
<dbReference type="SUPFAM" id="SSF55874">
    <property type="entry name" value="ATPase domain of HSP90 chaperone/DNA topoisomerase II/histidine kinase"/>
    <property type="match status" value="1"/>
</dbReference>
<dbReference type="STRING" id="1117314.PCIT_11254"/>
<dbReference type="InterPro" id="IPR005467">
    <property type="entry name" value="His_kinase_dom"/>
</dbReference>
<dbReference type="InterPro" id="IPR003661">
    <property type="entry name" value="HisK_dim/P_dom"/>
</dbReference>
<dbReference type="Pfam" id="PF00072">
    <property type="entry name" value="Response_reg"/>
    <property type="match status" value="1"/>
</dbReference>
<dbReference type="SUPFAM" id="SSF47384">
    <property type="entry name" value="Homodimeric domain of signal transducing histidine kinase"/>
    <property type="match status" value="1"/>
</dbReference>
<dbReference type="eggNOG" id="COG4191">
    <property type="taxonomic scope" value="Bacteria"/>
</dbReference>
<keyword evidence="7" id="KW-0808">Transferase</keyword>